<dbReference type="CDD" id="cd13853">
    <property type="entry name" value="CuRO_1_Tth-MCO_like"/>
    <property type="match status" value="1"/>
</dbReference>
<feature type="compositionally biased region" description="Acidic residues" evidence="4">
    <location>
        <begin position="668"/>
        <end position="680"/>
    </location>
</feature>
<evidence type="ECO:0000256" key="4">
    <source>
        <dbReference type="SAM" id="MobiDB-lite"/>
    </source>
</evidence>
<evidence type="ECO:0008006" key="10">
    <source>
        <dbReference type="Google" id="ProtNLM"/>
    </source>
</evidence>
<dbReference type="PANTHER" id="PTHR11709">
    <property type="entry name" value="MULTI-COPPER OXIDASE"/>
    <property type="match status" value="1"/>
</dbReference>
<dbReference type="SUPFAM" id="SSF49503">
    <property type="entry name" value="Cupredoxins"/>
    <property type="match status" value="3"/>
</dbReference>
<feature type="chain" id="PRO_5043718472" description="Multicopper oxidase" evidence="5">
    <location>
        <begin position="22"/>
        <end position="691"/>
    </location>
</feature>
<dbReference type="InterPro" id="IPR002355">
    <property type="entry name" value="Cu_oxidase_Cu_BS"/>
</dbReference>
<dbReference type="Gene3D" id="2.60.40.420">
    <property type="entry name" value="Cupredoxins - blue copper proteins"/>
    <property type="match status" value="3"/>
</dbReference>
<sequence>MRVTVFSEALIFSVAFGVTTAIHDYQPLRQPTIFESDCAKQWAKLNENSLTRGSSDSDDLSTAEYGNGELQVNLSVQLKRFTSNYVDFNTRSFNGLVPGPTIKVCPGDRLIVTLTNSLGAGGHNNTNIHVHGMHVPPRGDADNVIPTVRPGEQRTYIYDIQPDHPAGTFWYHPHKHGNVNSQLNGMMAGALIVADRPADFPTELAATDDLVMILQAICVENCHNVNDNLQFAIENRYSSSSASTMQMDTVDEESQRSKVWLTDLEIVENDADVPLNDTSLLTLFVNGQYLPALGIMVGEYKRLRLVNAIANNIAELVTTRDSSCTLTVLSMDSIYFAEPKAKDVIVIPPGGRADVVIRCAKIGVFYLETDCASSRSKVLGGVNQHRVPSQRIVKINVRKEDEGSDDNKRHVATSLVSTLPKRPPYMENTLGSARHASSISVSNKYDFEFSVWMENGTMMYGVNHKTLDMAYINHSMPVNEVQEWKLSVKDYRDPAIGSCDPDDAFEKSSKCRTMNHPFHIHSTHFQVSDMDIDTDPDGVMFEVGEWRDTLPLFRGKVWIRFTPRDYMLGNILAHCHMASHGDAGMSQLVNVHAGPDQVEAGEEEVTSSTSDSVVKEDDEDDDEVEEMYEGGSGQGDGEAGAEVGSDAEELDGEGEADSESDAAANDGSEGEEESTSDAEDDGSKREIEEDE</sequence>
<evidence type="ECO:0000259" key="7">
    <source>
        <dbReference type="Pfam" id="PF07732"/>
    </source>
</evidence>
<protein>
    <recommendedName>
        <fullName evidence="10">Multicopper oxidase</fullName>
    </recommendedName>
</protein>
<accession>A0AAV1TH07</accession>
<evidence type="ECO:0000256" key="2">
    <source>
        <dbReference type="ARBA" id="ARBA00022723"/>
    </source>
</evidence>
<keyword evidence="5" id="KW-0732">Signal</keyword>
<proteinExistence type="inferred from homology"/>
<evidence type="ECO:0000256" key="1">
    <source>
        <dbReference type="ARBA" id="ARBA00010609"/>
    </source>
</evidence>
<dbReference type="Pfam" id="PF07731">
    <property type="entry name" value="Cu-oxidase_2"/>
    <property type="match status" value="1"/>
</dbReference>
<feature type="signal peptide" evidence="5">
    <location>
        <begin position="1"/>
        <end position="21"/>
    </location>
</feature>
<reference evidence="8" key="1">
    <citation type="submission" date="2024-01" db="EMBL/GenBank/DDBJ databases">
        <authorList>
            <person name="Webb A."/>
        </authorList>
    </citation>
    <scope>NUCLEOTIDE SEQUENCE</scope>
    <source>
        <strain evidence="8">Pm1</strain>
    </source>
</reference>
<feature type="domain" description="Plastocyanin-like" evidence="6">
    <location>
        <begin position="513"/>
        <end position="591"/>
    </location>
</feature>
<keyword evidence="3" id="KW-0560">Oxidoreductase</keyword>
<keyword evidence="2" id="KW-0479">Metal-binding</keyword>
<comment type="similarity">
    <text evidence="1">Belongs to the multicopper oxidase family.</text>
</comment>
<feature type="compositionally biased region" description="Acidic residues" evidence="4">
    <location>
        <begin position="616"/>
        <end position="628"/>
    </location>
</feature>
<comment type="caution">
    <text evidence="8">The sequence shown here is derived from an EMBL/GenBank/DDBJ whole genome shotgun (WGS) entry which is preliminary data.</text>
</comment>
<dbReference type="PROSITE" id="PS00080">
    <property type="entry name" value="MULTICOPPER_OXIDASE2"/>
    <property type="match status" value="1"/>
</dbReference>
<dbReference type="GO" id="GO:0016491">
    <property type="term" value="F:oxidoreductase activity"/>
    <property type="evidence" value="ECO:0007669"/>
    <property type="project" value="UniProtKB-KW"/>
</dbReference>
<organism evidence="8 9">
    <name type="scientific">Peronospora matthiolae</name>
    <dbReference type="NCBI Taxonomy" id="2874970"/>
    <lineage>
        <taxon>Eukaryota</taxon>
        <taxon>Sar</taxon>
        <taxon>Stramenopiles</taxon>
        <taxon>Oomycota</taxon>
        <taxon>Peronosporomycetes</taxon>
        <taxon>Peronosporales</taxon>
        <taxon>Peronosporaceae</taxon>
        <taxon>Peronospora</taxon>
    </lineage>
</organism>
<dbReference type="AlphaFoldDB" id="A0AAV1TH07"/>
<evidence type="ECO:0000313" key="9">
    <source>
        <dbReference type="Proteomes" id="UP001162060"/>
    </source>
</evidence>
<feature type="region of interest" description="Disordered" evidence="4">
    <location>
        <begin position="597"/>
        <end position="691"/>
    </location>
</feature>
<dbReference type="Pfam" id="PF07732">
    <property type="entry name" value="Cu-oxidase_3"/>
    <property type="match status" value="1"/>
</dbReference>
<feature type="domain" description="Plastocyanin-like" evidence="7">
    <location>
        <begin position="92"/>
        <end position="196"/>
    </location>
</feature>
<dbReference type="GO" id="GO:0005507">
    <property type="term" value="F:copper ion binding"/>
    <property type="evidence" value="ECO:0007669"/>
    <property type="project" value="InterPro"/>
</dbReference>
<name>A0AAV1TH07_9STRA</name>
<evidence type="ECO:0000313" key="8">
    <source>
        <dbReference type="EMBL" id="CAK7920606.1"/>
    </source>
</evidence>
<dbReference type="InterPro" id="IPR008972">
    <property type="entry name" value="Cupredoxin"/>
</dbReference>
<evidence type="ECO:0000259" key="6">
    <source>
        <dbReference type="Pfam" id="PF07731"/>
    </source>
</evidence>
<dbReference type="InterPro" id="IPR045087">
    <property type="entry name" value="Cu-oxidase_fam"/>
</dbReference>
<evidence type="ECO:0000256" key="5">
    <source>
        <dbReference type="SAM" id="SignalP"/>
    </source>
</evidence>
<feature type="compositionally biased region" description="Basic and acidic residues" evidence="4">
    <location>
        <begin position="681"/>
        <end position="691"/>
    </location>
</feature>
<feature type="compositionally biased region" description="Acidic residues" evidence="4">
    <location>
        <begin position="645"/>
        <end position="660"/>
    </location>
</feature>
<evidence type="ECO:0000256" key="3">
    <source>
        <dbReference type="ARBA" id="ARBA00023002"/>
    </source>
</evidence>
<dbReference type="InterPro" id="IPR011706">
    <property type="entry name" value="Cu-oxidase_C"/>
</dbReference>
<dbReference type="Proteomes" id="UP001162060">
    <property type="component" value="Unassembled WGS sequence"/>
</dbReference>
<dbReference type="InterPro" id="IPR011707">
    <property type="entry name" value="Cu-oxidase-like_N"/>
</dbReference>
<gene>
    <name evidence="8" type="ORF">PM001_LOCUS6751</name>
</gene>
<dbReference type="EMBL" id="CAKLBY020000052">
    <property type="protein sequence ID" value="CAK7920606.1"/>
    <property type="molecule type" value="Genomic_DNA"/>
</dbReference>
<dbReference type="PANTHER" id="PTHR11709:SF518">
    <property type="entry name" value="MULTICOPPER OXIDASE"/>
    <property type="match status" value="1"/>
</dbReference>